<dbReference type="Proteomes" id="UP000580250">
    <property type="component" value="Unassembled WGS sequence"/>
</dbReference>
<reference evidence="2 3" key="1">
    <citation type="submission" date="2020-08" db="EMBL/GenBank/DDBJ databases">
        <authorList>
            <person name="Koutsovoulos G."/>
            <person name="Danchin GJ E."/>
        </authorList>
    </citation>
    <scope>NUCLEOTIDE SEQUENCE [LARGE SCALE GENOMIC DNA]</scope>
</reference>
<feature type="region of interest" description="Disordered" evidence="1">
    <location>
        <begin position="86"/>
        <end position="135"/>
    </location>
</feature>
<proteinExistence type="predicted"/>
<protein>
    <submittedName>
        <fullName evidence="2">Uncharacterized protein</fullName>
    </submittedName>
</protein>
<organism evidence="2 3">
    <name type="scientific">Meloidogyne enterolobii</name>
    <name type="common">Root-knot nematode worm</name>
    <name type="synonym">Meloidogyne mayaguensis</name>
    <dbReference type="NCBI Taxonomy" id="390850"/>
    <lineage>
        <taxon>Eukaryota</taxon>
        <taxon>Metazoa</taxon>
        <taxon>Ecdysozoa</taxon>
        <taxon>Nematoda</taxon>
        <taxon>Chromadorea</taxon>
        <taxon>Rhabditida</taxon>
        <taxon>Tylenchina</taxon>
        <taxon>Tylenchomorpha</taxon>
        <taxon>Tylenchoidea</taxon>
        <taxon>Meloidogynidae</taxon>
        <taxon>Meloidogyninae</taxon>
        <taxon>Meloidogyne</taxon>
    </lineage>
</organism>
<evidence type="ECO:0000256" key="1">
    <source>
        <dbReference type="SAM" id="MobiDB-lite"/>
    </source>
</evidence>
<dbReference type="EMBL" id="CAJEWN010000149">
    <property type="protein sequence ID" value="CAD2169140.1"/>
    <property type="molecule type" value="Genomic_DNA"/>
</dbReference>
<evidence type="ECO:0000313" key="2">
    <source>
        <dbReference type="EMBL" id="CAD2169140.1"/>
    </source>
</evidence>
<gene>
    <name evidence="2" type="ORF">MENT_LOCUS20461</name>
</gene>
<accession>A0A6V7V2A1</accession>
<feature type="compositionally biased region" description="Polar residues" evidence="1">
    <location>
        <begin position="32"/>
        <end position="46"/>
    </location>
</feature>
<feature type="region of interest" description="Disordered" evidence="1">
    <location>
        <begin position="1"/>
        <end position="51"/>
    </location>
</feature>
<comment type="caution">
    <text evidence="2">The sequence shown here is derived from an EMBL/GenBank/DDBJ whole genome shotgun (WGS) entry which is preliminary data.</text>
</comment>
<feature type="compositionally biased region" description="Polar residues" evidence="1">
    <location>
        <begin position="107"/>
        <end position="124"/>
    </location>
</feature>
<evidence type="ECO:0000313" key="3">
    <source>
        <dbReference type="Proteomes" id="UP000580250"/>
    </source>
</evidence>
<sequence>MKLLNSIDKLSASNGSLDNKKSPVKLFGPRKNSGSMSYNHQANNSGKKSEVVSLIKHPSNSSLNLNPTSGETYQNGDIEMVSANNTNEHRSATPPKTHKKSGCSKGSRFQTGHSMEFGSNQLVDSNREKNHKKHYSVDGKLVDKSTKKNPQRLGILVIGPYPNYALPIKILLKIIKWCLLTIMETKTNTQCQLTPLNKIFVKKNVFQNHLEFHV</sequence>
<dbReference type="AlphaFoldDB" id="A0A6V7V2A1"/>
<name>A0A6V7V2A1_MELEN</name>